<gene>
    <name evidence="8" type="ORF">NA56DRAFT_744212</name>
</gene>
<dbReference type="GO" id="GO:0000981">
    <property type="term" value="F:DNA-binding transcription factor activity, RNA polymerase II-specific"/>
    <property type="evidence" value="ECO:0007669"/>
    <property type="project" value="TreeGrafter"/>
</dbReference>
<reference evidence="8 9" key="1">
    <citation type="submission" date="2016-05" db="EMBL/GenBank/DDBJ databases">
        <title>A degradative enzymes factory behind the ericoid mycorrhizal symbiosis.</title>
        <authorList>
            <consortium name="DOE Joint Genome Institute"/>
            <person name="Martino E."/>
            <person name="Morin E."/>
            <person name="Grelet G."/>
            <person name="Kuo A."/>
            <person name="Kohler A."/>
            <person name="Daghino S."/>
            <person name="Barry K."/>
            <person name="Choi C."/>
            <person name="Cichocki N."/>
            <person name="Clum A."/>
            <person name="Copeland A."/>
            <person name="Hainaut M."/>
            <person name="Haridas S."/>
            <person name="Labutti K."/>
            <person name="Lindquist E."/>
            <person name="Lipzen A."/>
            <person name="Khouja H.-R."/>
            <person name="Murat C."/>
            <person name="Ohm R."/>
            <person name="Olson A."/>
            <person name="Spatafora J."/>
            <person name="Veneault-Fourrey C."/>
            <person name="Henrissat B."/>
            <person name="Grigoriev I."/>
            <person name="Martin F."/>
            <person name="Perotto S."/>
        </authorList>
    </citation>
    <scope>NUCLEOTIDE SEQUENCE [LARGE SCALE GENOMIC DNA]</scope>
    <source>
        <strain evidence="8 9">UAMH 7357</strain>
    </source>
</reference>
<dbReference type="SMART" id="SM00355">
    <property type="entry name" value="ZnF_C2H2"/>
    <property type="match status" value="4"/>
</dbReference>
<feature type="region of interest" description="Disordered" evidence="6">
    <location>
        <begin position="1"/>
        <end position="20"/>
    </location>
</feature>
<evidence type="ECO:0000256" key="1">
    <source>
        <dbReference type="ARBA" id="ARBA00022723"/>
    </source>
</evidence>
<keyword evidence="4" id="KW-0862">Zinc</keyword>
<keyword evidence="9" id="KW-1185">Reference proteome</keyword>
<feature type="domain" description="C2H2-type" evidence="7">
    <location>
        <begin position="214"/>
        <end position="247"/>
    </location>
</feature>
<dbReference type="Gene3D" id="3.30.160.60">
    <property type="entry name" value="Classic Zinc Finger"/>
    <property type="match status" value="3"/>
</dbReference>
<evidence type="ECO:0000313" key="9">
    <source>
        <dbReference type="Proteomes" id="UP000235672"/>
    </source>
</evidence>
<proteinExistence type="predicted"/>
<sequence length="349" mass="39028">MDTDQVTMNSSPNFSQEMQGGDLSISHAMSRDQTPAGQSALSDRSGAWSYSDFSPLGNSLSVVGRETDLPCIASSFAFPQFPSWGTQQPPAFENWNPIYDYHFLPVQDENSARSLDTFLQDTGDQLAENSSELLCAPSTQFRGPNNSTILHGIVQGGNRTNCQQCNLHFSSRAVLEDHARETQHAPYRCRCGKPYSRLDVLHRHIRISQSGASYPCPHCKRHRGSRAFSRRDHLTQHLRGYHNMESGDDSDDTSSPASPRKRKTAFKCSHETCSTSGGMASLPHQQSPRMAMGRTFQTRSELTRHLREDHDESPFPCQELGCSRVGGKGFFREKDLLKHVEDHHTSAEI</sequence>
<dbReference type="GO" id="GO:0000977">
    <property type="term" value="F:RNA polymerase II transcription regulatory region sequence-specific DNA binding"/>
    <property type="evidence" value="ECO:0007669"/>
    <property type="project" value="TreeGrafter"/>
</dbReference>
<evidence type="ECO:0000256" key="5">
    <source>
        <dbReference type="PROSITE-ProRule" id="PRU00042"/>
    </source>
</evidence>
<dbReference type="OrthoDB" id="2687452at2759"/>
<dbReference type="PROSITE" id="PS00028">
    <property type="entry name" value="ZINC_FINGER_C2H2_1"/>
    <property type="match status" value="1"/>
</dbReference>
<dbReference type="GO" id="GO:0005634">
    <property type="term" value="C:nucleus"/>
    <property type="evidence" value="ECO:0007669"/>
    <property type="project" value="TreeGrafter"/>
</dbReference>
<dbReference type="GO" id="GO:0008270">
    <property type="term" value="F:zinc ion binding"/>
    <property type="evidence" value="ECO:0007669"/>
    <property type="project" value="UniProtKB-KW"/>
</dbReference>
<dbReference type="STRING" id="1745343.A0A2J6QKX4"/>
<dbReference type="EMBL" id="KZ613467">
    <property type="protein sequence ID" value="PMD26914.1"/>
    <property type="molecule type" value="Genomic_DNA"/>
</dbReference>
<dbReference type="PROSITE" id="PS50157">
    <property type="entry name" value="ZINC_FINGER_C2H2_2"/>
    <property type="match status" value="2"/>
</dbReference>
<keyword evidence="1" id="KW-0479">Metal-binding</keyword>
<evidence type="ECO:0000259" key="7">
    <source>
        <dbReference type="PROSITE" id="PS50157"/>
    </source>
</evidence>
<evidence type="ECO:0000256" key="4">
    <source>
        <dbReference type="ARBA" id="ARBA00022833"/>
    </source>
</evidence>
<organism evidence="8 9">
    <name type="scientific">Hyaloscypha hepaticicola</name>
    <dbReference type="NCBI Taxonomy" id="2082293"/>
    <lineage>
        <taxon>Eukaryota</taxon>
        <taxon>Fungi</taxon>
        <taxon>Dikarya</taxon>
        <taxon>Ascomycota</taxon>
        <taxon>Pezizomycotina</taxon>
        <taxon>Leotiomycetes</taxon>
        <taxon>Helotiales</taxon>
        <taxon>Hyaloscyphaceae</taxon>
        <taxon>Hyaloscypha</taxon>
    </lineage>
</organism>
<evidence type="ECO:0000256" key="3">
    <source>
        <dbReference type="ARBA" id="ARBA00022771"/>
    </source>
</evidence>
<evidence type="ECO:0000256" key="6">
    <source>
        <dbReference type="SAM" id="MobiDB-lite"/>
    </source>
</evidence>
<feature type="domain" description="C2H2-type" evidence="7">
    <location>
        <begin position="160"/>
        <end position="189"/>
    </location>
</feature>
<dbReference type="PANTHER" id="PTHR24409:SF295">
    <property type="entry name" value="AZ2-RELATED"/>
    <property type="match status" value="1"/>
</dbReference>
<accession>A0A2J6QKX4</accession>
<dbReference type="Proteomes" id="UP000235672">
    <property type="component" value="Unassembled WGS sequence"/>
</dbReference>
<evidence type="ECO:0000256" key="2">
    <source>
        <dbReference type="ARBA" id="ARBA00022737"/>
    </source>
</evidence>
<keyword evidence="3 5" id="KW-0863">Zinc-finger</keyword>
<protein>
    <recommendedName>
        <fullName evidence="7">C2H2-type domain-containing protein</fullName>
    </recommendedName>
</protein>
<name>A0A2J6QKX4_9HELO</name>
<feature type="compositionally biased region" description="Polar residues" evidence="6">
    <location>
        <begin position="1"/>
        <end position="18"/>
    </location>
</feature>
<evidence type="ECO:0000313" key="8">
    <source>
        <dbReference type="EMBL" id="PMD26914.1"/>
    </source>
</evidence>
<dbReference type="PANTHER" id="PTHR24409">
    <property type="entry name" value="ZINC FINGER PROTEIN 142"/>
    <property type="match status" value="1"/>
</dbReference>
<keyword evidence="2" id="KW-0677">Repeat</keyword>
<dbReference type="InterPro" id="IPR013087">
    <property type="entry name" value="Znf_C2H2_type"/>
</dbReference>
<feature type="region of interest" description="Disordered" evidence="6">
    <location>
        <begin position="240"/>
        <end position="267"/>
    </location>
</feature>
<dbReference type="AlphaFoldDB" id="A0A2J6QKX4"/>